<evidence type="ECO:0000313" key="1">
    <source>
        <dbReference type="EMBL" id="MBF5028028.1"/>
    </source>
</evidence>
<dbReference type="AlphaFoldDB" id="A0A931EBF5"/>
<organism evidence="1 2">
    <name type="scientific">Planobacterium oryzisoli</name>
    <dbReference type="NCBI Taxonomy" id="2771435"/>
    <lineage>
        <taxon>Bacteria</taxon>
        <taxon>Pseudomonadati</taxon>
        <taxon>Bacteroidota</taxon>
        <taxon>Flavobacteriia</taxon>
        <taxon>Flavobacteriales</taxon>
        <taxon>Weeksellaceae</taxon>
        <taxon>Chryseobacterium group</taxon>
        <taxon>Chryseobacterium</taxon>
    </lineage>
</organism>
<name>A0A931EBF5_9FLAO</name>
<protein>
    <submittedName>
        <fullName evidence="1">DUF3037 domain-containing protein</fullName>
    </submittedName>
</protein>
<sequence>MHEFDLYEYAVVRLVPVVEREEFFNVGLLMLCKRKKFLRCEISLCTSKFNLMKSPLDYTEVEQSLYNLRAIAMGEKQSSPIALLPAEERFRWLTSQRSSVIQTSRPHPGKSKNLEETFEKLFTELVR</sequence>
<evidence type="ECO:0000313" key="2">
    <source>
        <dbReference type="Proteomes" id="UP000694480"/>
    </source>
</evidence>
<comment type="caution">
    <text evidence="1">The sequence shown here is derived from an EMBL/GenBank/DDBJ whole genome shotgun (WGS) entry which is preliminary data.</text>
</comment>
<reference evidence="1" key="1">
    <citation type="submission" date="2020-11" db="EMBL/GenBank/DDBJ databases">
        <title>Genome seq and assembly of Planobacterium sp.</title>
        <authorList>
            <person name="Chhetri G."/>
        </authorList>
    </citation>
    <scope>NUCLEOTIDE SEQUENCE</scope>
    <source>
        <strain evidence="1">GCR5</strain>
    </source>
</reference>
<accession>A0A931EBF5</accession>
<keyword evidence="2" id="KW-1185">Reference proteome</keyword>
<dbReference type="EMBL" id="JADKYY010000013">
    <property type="protein sequence ID" value="MBF5028028.1"/>
    <property type="molecule type" value="Genomic_DNA"/>
</dbReference>
<dbReference type="Pfam" id="PF11236">
    <property type="entry name" value="DUF3037"/>
    <property type="match status" value="1"/>
</dbReference>
<proteinExistence type="predicted"/>
<dbReference type="RefSeq" id="WP_194739950.1">
    <property type="nucleotide sequence ID" value="NZ_JADKYY010000013.1"/>
</dbReference>
<gene>
    <name evidence="1" type="ORF">IC612_09485</name>
</gene>
<dbReference type="InterPro" id="IPR021398">
    <property type="entry name" value="DUF3037"/>
</dbReference>
<dbReference type="Proteomes" id="UP000694480">
    <property type="component" value="Unassembled WGS sequence"/>
</dbReference>